<name>A0AAV5GE01_9BASI</name>
<evidence type="ECO:0000313" key="3">
    <source>
        <dbReference type="Proteomes" id="UP001342314"/>
    </source>
</evidence>
<dbReference type="AlphaFoldDB" id="A0AAV5GE01"/>
<feature type="compositionally biased region" description="Basic residues" evidence="1">
    <location>
        <begin position="303"/>
        <end position="318"/>
    </location>
</feature>
<dbReference type="EMBL" id="BQKY01000001">
    <property type="protein sequence ID" value="GJN87567.1"/>
    <property type="molecule type" value="Genomic_DNA"/>
</dbReference>
<comment type="caution">
    <text evidence="2">The sequence shown here is derived from an EMBL/GenBank/DDBJ whole genome shotgun (WGS) entry which is preliminary data.</text>
</comment>
<gene>
    <name evidence="2" type="ORF">Rhopal_000521-T1</name>
</gene>
<keyword evidence="3" id="KW-1185">Reference proteome</keyword>
<evidence type="ECO:0000256" key="1">
    <source>
        <dbReference type="SAM" id="MobiDB-lite"/>
    </source>
</evidence>
<feature type="region of interest" description="Disordered" evidence="1">
    <location>
        <begin position="242"/>
        <end position="318"/>
    </location>
</feature>
<protein>
    <submittedName>
        <fullName evidence="2">Uncharacterized protein</fullName>
    </submittedName>
</protein>
<feature type="compositionally biased region" description="Basic and acidic residues" evidence="1">
    <location>
        <begin position="286"/>
        <end position="295"/>
    </location>
</feature>
<accession>A0AAV5GE01</accession>
<reference evidence="2 3" key="1">
    <citation type="submission" date="2021-12" db="EMBL/GenBank/DDBJ databases">
        <title>High titer production of polyol ester of fatty acids by Rhodotorula paludigena BS15 towards product separation-free biomass refinery.</title>
        <authorList>
            <person name="Mano J."/>
            <person name="Ono H."/>
            <person name="Tanaka T."/>
            <person name="Naito K."/>
            <person name="Sushida H."/>
            <person name="Ike M."/>
            <person name="Tokuyasu K."/>
            <person name="Kitaoka M."/>
        </authorList>
    </citation>
    <scope>NUCLEOTIDE SEQUENCE [LARGE SCALE GENOMIC DNA]</scope>
    <source>
        <strain evidence="2 3">BS15</strain>
    </source>
</reference>
<sequence>MLMQTALKVNDKEIISGRPDDVSMLQKLDTTGSWVPQVPFGTLLALVEQVQCLTRHSNWPTVLPLRAARRRWLNALSHDPSARAYSFAAFLLDALDSLVRLPDTGASRGYSADAQSALADWVQQRCPAALELWTLYSERALASPAPEIPPPGARDRRRKLLRLSVQKVELREWVSEGALRELRKRFEAREHGKGDPEEVLWRKGRVEVLLSTPTLVDALQYASEVASRSSVRSQAVTILTPVAEEDADSHTDSEVGSPLTASSQRWSFGQTSQQSTPRSSLALTPEARDGSDGLHRKPSVLGRLHRQVSTRLHKDRPS</sequence>
<dbReference type="Proteomes" id="UP001342314">
    <property type="component" value="Unassembled WGS sequence"/>
</dbReference>
<organism evidence="2 3">
    <name type="scientific">Rhodotorula paludigena</name>
    <dbReference type="NCBI Taxonomy" id="86838"/>
    <lineage>
        <taxon>Eukaryota</taxon>
        <taxon>Fungi</taxon>
        <taxon>Dikarya</taxon>
        <taxon>Basidiomycota</taxon>
        <taxon>Pucciniomycotina</taxon>
        <taxon>Microbotryomycetes</taxon>
        <taxon>Sporidiobolales</taxon>
        <taxon>Sporidiobolaceae</taxon>
        <taxon>Rhodotorula</taxon>
    </lineage>
</organism>
<feature type="compositionally biased region" description="Polar residues" evidence="1">
    <location>
        <begin position="259"/>
        <end position="282"/>
    </location>
</feature>
<proteinExistence type="predicted"/>
<evidence type="ECO:0000313" key="2">
    <source>
        <dbReference type="EMBL" id="GJN87567.1"/>
    </source>
</evidence>